<feature type="compositionally biased region" description="Low complexity" evidence="1">
    <location>
        <begin position="188"/>
        <end position="200"/>
    </location>
</feature>
<feature type="region of interest" description="Disordered" evidence="1">
    <location>
        <begin position="181"/>
        <end position="222"/>
    </location>
</feature>
<feature type="compositionally biased region" description="Basic and acidic residues" evidence="1">
    <location>
        <begin position="103"/>
        <end position="113"/>
    </location>
</feature>
<feature type="compositionally biased region" description="Basic and acidic residues" evidence="1">
    <location>
        <begin position="480"/>
        <end position="490"/>
    </location>
</feature>
<accession>A0A3M7CAF4</accession>
<feature type="region of interest" description="Disordered" evidence="1">
    <location>
        <begin position="293"/>
        <end position="315"/>
    </location>
</feature>
<dbReference type="EMBL" id="QWIN01000612">
    <property type="protein sequence ID" value="RMY49142.1"/>
    <property type="molecule type" value="Genomic_DNA"/>
</dbReference>
<feature type="region of interest" description="Disordered" evidence="1">
    <location>
        <begin position="344"/>
        <end position="379"/>
    </location>
</feature>
<feature type="compositionally biased region" description="Basic and acidic residues" evidence="1">
    <location>
        <begin position="355"/>
        <end position="365"/>
    </location>
</feature>
<feature type="compositionally biased region" description="Polar residues" evidence="1">
    <location>
        <begin position="73"/>
        <end position="99"/>
    </location>
</feature>
<comment type="caution">
    <text evidence="2">The sequence shown here is derived from an EMBL/GenBank/DDBJ whole genome shotgun (WGS) entry which is preliminary data.</text>
</comment>
<sequence>MAAAEVVSRPQERPPKRKPFTHWMKKITSFKGGDQHEGKNKSSKHKKNGNSVGQAKNNPYPASGSLPKRDLSPASSANGQLSFATPKSNVQDDSASYTSIAPRKSEERDEPGHSNRSGAPTLATQPETIHSEAGHSKALTATTGAGALSSIDGAGGANSTFSSPNQSQQSLTTTLTTIQSATPGNALGQSSSGQPASQPQNGTGGPVMFSHQYPTSPAPLATPASAIPRHVADTMPNNYNAATANNVLTDNASILTLASSSKRRRRSMDTDASVRAIPPSSVWGGSRESLPLSVLSGNAPEPSGGGGGAGGLYAHSHSRPSIGGLASAERASVYSSQGVTAPALASERNSSYSHKPKDLGGDAKSLRSLTGGGGIDARSQYDAKSLNDARSMDLSSLKNYEGSIRSGALGHGRNDSISGSIGSPLAASPGPRQTSLSGAPPPLSRRSSDWQDAREEREEGIHEEGDEEESASLSGHQHHPRPEDPSKADG</sequence>
<feature type="region of interest" description="Disordered" evidence="1">
    <location>
        <begin position="1"/>
        <end position="141"/>
    </location>
</feature>
<dbReference type="VEuPathDB" id="FungiDB:BTJ68_05159"/>
<dbReference type="AlphaFoldDB" id="A0A3M7CAF4"/>
<evidence type="ECO:0000256" key="1">
    <source>
        <dbReference type="SAM" id="MobiDB-lite"/>
    </source>
</evidence>
<evidence type="ECO:0000313" key="3">
    <source>
        <dbReference type="Proteomes" id="UP000270230"/>
    </source>
</evidence>
<feature type="compositionally biased region" description="Basic residues" evidence="1">
    <location>
        <begin position="15"/>
        <end position="25"/>
    </location>
</feature>
<dbReference type="OrthoDB" id="5377012at2759"/>
<evidence type="ECO:0008006" key="4">
    <source>
        <dbReference type="Google" id="ProtNLM"/>
    </source>
</evidence>
<reference evidence="2 3" key="1">
    <citation type="journal article" date="2018" name="BMC Genomics">
        <title>Genomic evidence for intraspecific hybridization in a clonal and extremely halotolerant yeast.</title>
        <authorList>
            <person name="Gostincar C."/>
            <person name="Stajich J.E."/>
            <person name="Zupancic J."/>
            <person name="Zalar P."/>
            <person name="Gunde-Cimerman N."/>
        </authorList>
    </citation>
    <scope>NUCLEOTIDE SEQUENCE [LARGE SCALE GENOMIC DNA]</scope>
    <source>
        <strain evidence="2 3">EXF-151</strain>
    </source>
</reference>
<protein>
    <recommendedName>
        <fullName evidence="4">Ca2+-modulated nonselective cation channel polycystin</fullName>
    </recommendedName>
</protein>
<proteinExistence type="predicted"/>
<dbReference type="Proteomes" id="UP000270230">
    <property type="component" value="Unassembled WGS sequence"/>
</dbReference>
<feature type="compositionally biased region" description="Polar residues" evidence="1">
    <location>
        <begin position="114"/>
        <end position="128"/>
    </location>
</feature>
<feature type="region of interest" description="Disordered" evidence="1">
    <location>
        <begin position="403"/>
        <end position="490"/>
    </location>
</feature>
<feature type="compositionally biased region" description="Basic and acidic residues" evidence="1">
    <location>
        <begin position="446"/>
        <end position="463"/>
    </location>
</feature>
<gene>
    <name evidence="2" type="ORF">D0865_07666</name>
</gene>
<evidence type="ECO:0000313" key="2">
    <source>
        <dbReference type="EMBL" id="RMY49142.1"/>
    </source>
</evidence>
<name>A0A3M7CAF4_HORWE</name>
<organism evidence="2 3">
    <name type="scientific">Hortaea werneckii</name>
    <name type="common">Black yeast</name>
    <name type="synonym">Cladosporium werneckii</name>
    <dbReference type="NCBI Taxonomy" id="91943"/>
    <lineage>
        <taxon>Eukaryota</taxon>
        <taxon>Fungi</taxon>
        <taxon>Dikarya</taxon>
        <taxon>Ascomycota</taxon>
        <taxon>Pezizomycotina</taxon>
        <taxon>Dothideomycetes</taxon>
        <taxon>Dothideomycetidae</taxon>
        <taxon>Mycosphaerellales</taxon>
        <taxon>Teratosphaeriaceae</taxon>
        <taxon>Hortaea</taxon>
    </lineage>
</organism>